<name>A0A8S5SQA9_9CAUD</name>
<dbReference type="SMART" id="SM01040">
    <property type="entry name" value="Bro-N"/>
    <property type="match status" value="1"/>
</dbReference>
<evidence type="ECO:0000313" key="2">
    <source>
        <dbReference type="EMBL" id="DAF53228.1"/>
    </source>
</evidence>
<sequence length="308" mass="34942">MIVFFFFFFFYDEDTDTTVQVPVDNVDDFDEQDLEFIMDDTIRKVWNATKEEWYFSIVDVCQFLTDTKDAAMYWRKLKQRLIAEGNETVTNCHGLKMLAQDGKMRKTDCANTEQLLRIIQSIPSKKAEPFKQWLAQVGAERLEEIADPEKAMERAVATYQAKGYSDAWITQRMRSIEIRKEMTDEWKRAGVTPGRDYAALTNILTSSWSGKTVSEYKKLKGLRNENLRDNMTNTELVLNQLAEISTTEISKATNPKGYTGAKSATLAGGKIAANARKELEAQLGKSVISPLNATSPKLLDDSDKHGTV</sequence>
<dbReference type="InterPro" id="IPR003497">
    <property type="entry name" value="BRO_N_domain"/>
</dbReference>
<proteinExistence type="predicted"/>
<evidence type="ECO:0000259" key="1">
    <source>
        <dbReference type="SMART" id="SM01040"/>
    </source>
</evidence>
<feature type="domain" description="Bro-N" evidence="1">
    <location>
        <begin position="41"/>
        <end position="140"/>
    </location>
</feature>
<accession>A0A8S5SQA9</accession>
<organism evidence="2">
    <name type="scientific">Siphoviridae sp. cto3L1</name>
    <dbReference type="NCBI Taxonomy" id="2827942"/>
    <lineage>
        <taxon>Viruses</taxon>
        <taxon>Duplodnaviria</taxon>
        <taxon>Heunggongvirae</taxon>
        <taxon>Uroviricota</taxon>
        <taxon>Caudoviricetes</taxon>
    </lineage>
</organism>
<protein>
    <submittedName>
        <fullName evidence="2">BRO family protein</fullName>
    </submittedName>
</protein>
<reference evidence="2" key="1">
    <citation type="journal article" date="2021" name="Proc. Natl. Acad. Sci. U.S.A.">
        <title>A Catalog of Tens of Thousands of Viruses from Human Metagenomes Reveals Hidden Associations with Chronic Diseases.</title>
        <authorList>
            <person name="Tisza M.J."/>
            <person name="Buck C.B."/>
        </authorList>
    </citation>
    <scope>NUCLEOTIDE SEQUENCE</scope>
    <source>
        <strain evidence="2">Cto3L1</strain>
    </source>
</reference>
<dbReference type="EMBL" id="BK032650">
    <property type="protein sequence ID" value="DAF53228.1"/>
    <property type="molecule type" value="Genomic_DNA"/>
</dbReference>
<dbReference type="Pfam" id="PF02498">
    <property type="entry name" value="Bro-N"/>
    <property type="match status" value="1"/>
</dbReference>